<evidence type="ECO:0000313" key="2">
    <source>
        <dbReference type="EMBL" id="TKI08700.1"/>
    </source>
</evidence>
<gene>
    <name evidence="2" type="ORF">FCN80_01210</name>
</gene>
<proteinExistence type="predicted"/>
<dbReference type="EMBL" id="SZPQ01000001">
    <property type="protein sequence ID" value="TKI08700.1"/>
    <property type="molecule type" value="Genomic_DNA"/>
</dbReference>
<organism evidence="2 3">
    <name type="scientific">Martelella alba</name>
    <dbReference type="NCBI Taxonomy" id="2590451"/>
    <lineage>
        <taxon>Bacteria</taxon>
        <taxon>Pseudomonadati</taxon>
        <taxon>Pseudomonadota</taxon>
        <taxon>Alphaproteobacteria</taxon>
        <taxon>Hyphomicrobiales</taxon>
        <taxon>Aurantimonadaceae</taxon>
        <taxon>Martelella</taxon>
    </lineage>
</organism>
<comment type="caution">
    <text evidence="2">The sequence shown here is derived from an EMBL/GenBank/DDBJ whole genome shotgun (WGS) entry which is preliminary data.</text>
</comment>
<reference evidence="2 3" key="1">
    <citation type="submission" date="2019-04" db="EMBL/GenBank/DDBJ databases">
        <authorList>
            <person name="Li M."/>
            <person name="Gao C."/>
        </authorList>
    </citation>
    <scope>NUCLEOTIDE SEQUENCE [LARGE SCALE GENOMIC DNA]</scope>
    <source>
        <strain evidence="2 3">BGMRC 2031</strain>
    </source>
</reference>
<dbReference type="Proteomes" id="UP000305202">
    <property type="component" value="Unassembled WGS sequence"/>
</dbReference>
<protein>
    <submittedName>
        <fullName evidence="2">Uncharacterized protein</fullName>
    </submittedName>
</protein>
<name>A0ABY2SR55_9HYPH</name>
<evidence type="ECO:0000313" key="3">
    <source>
        <dbReference type="Proteomes" id="UP000305202"/>
    </source>
</evidence>
<keyword evidence="1" id="KW-1133">Transmembrane helix</keyword>
<evidence type="ECO:0000256" key="1">
    <source>
        <dbReference type="SAM" id="Phobius"/>
    </source>
</evidence>
<sequence>MLNLGLKKSPHCQGAGFFLFIGMRQPAPLLGVPVVVIIMVCWPTKSMFNVSLFFSNGYWLKQMGMKVNVIFWLTIF</sequence>
<keyword evidence="1" id="KW-0812">Transmembrane</keyword>
<feature type="transmembrane region" description="Helical" evidence="1">
    <location>
        <begin position="27"/>
        <end position="44"/>
    </location>
</feature>
<keyword evidence="3" id="KW-1185">Reference proteome</keyword>
<keyword evidence="1" id="KW-0472">Membrane</keyword>
<accession>A0ABY2SR55</accession>